<comment type="similarity">
    <text evidence="2 9">Belongs to the MIP/aquaporin (TC 1.A.8) family.</text>
</comment>
<keyword evidence="4 9" id="KW-0812">Transmembrane</keyword>
<dbReference type="GO" id="GO:0015250">
    <property type="term" value="F:water channel activity"/>
    <property type="evidence" value="ECO:0007669"/>
    <property type="project" value="TreeGrafter"/>
</dbReference>
<dbReference type="InterPro" id="IPR022357">
    <property type="entry name" value="MIP_CS"/>
</dbReference>
<comment type="caution">
    <text evidence="12">The sequence shown here is derived from an EMBL/GenBank/DDBJ whole genome shotgun (WGS) entry which is preliminary data.</text>
</comment>
<dbReference type="FunFam" id="1.20.1080.10:FF:000027">
    <property type="entry name" value="MIP aquaporin"/>
    <property type="match status" value="1"/>
</dbReference>
<name>A0A5N5QQ53_9AGAM</name>
<dbReference type="Pfam" id="PF00230">
    <property type="entry name" value="MIP"/>
    <property type="match status" value="1"/>
</dbReference>
<dbReference type="PROSITE" id="PS00221">
    <property type="entry name" value="MIP"/>
    <property type="match status" value="1"/>
</dbReference>
<dbReference type="Proteomes" id="UP000383932">
    <property type="component" value="Unassembled WGS sequence"/>
</dbReference>
<dbReference type="EMBL" id="SSOP01000029">
    <property type="protein sequence ID" value="KAB5593834.1"/>
    <property type="molecule type" value="Genomic_DNA"/>
</dbReference>
<keyword evidence="13" id="KW-1185">Reference proteome</keyword>
<feature type="transmembrane region" description="Helical" evidence="11">
    <location>
        <begin position="276"/>
        <end position="295"/>
    </location>
</feature>
<comment type="subcellular location">
    <subcellularLocation>
        <location evidence="1">Membrane</location>
        <topology evidence="1">Multi-pass membrane protein</topology>
    </subcellularLocation>
</comment>
<organism evidence="12 13">
    <name type="scientific">Ceratobasidium theobromae</name>
    <dbReference type="NCBI Taxonomy" id="1582974"/>
    <lineage>
        <taxon>Eukaryota</taxon>
        <taxon>Fungi</taxon>
        <taxon>Dikarya</taxon>
        <taxon>Basidiomycota</taxon>
        <taxon>Agaricomycotina</taxon>
        <taxon>Agaricomycetes</taxon>
        <taxon>Cantharellales</taxon>
        <taxon>Ceratobasidiaceae</taxon>
        <taxon>Ceratobasidium</taxon>
    </lineage>
</organism>
<evidence type="ECO:0000256" key="9">
    <source>
        <dbReference type="RuleBase" id="RU000477"/>
    </source>
</evidence>
<evidence type="ECO:0000256" key="6">
    <source>
        <dbReference type="ARBA" id="ARBA00022989"/>
    </source>
</evidence>
<dbReference type="InterPro" id="IPR023271">
    <property type="entry name" value="Aquaporin-like"/>
</dbReference>
<keyword evidence="6 11" id="KW-1133">Transmembrane helix</keyword>
<feature type="transmembrane region" description="Helical" evidence="11">
    <location>
        <begin position="332"/>
        <end position="350"/>
    </location>
</feature>
<comment type="catalytic activity">
    <reaction evidence="8">
        <text>H2O(in) = H2O(out)</text>
        <dbReference type="Rhea" id="RHEA:29667"/>
        <dbReference type="ChEBI" id="CHEBI:15377"/>
    </reaction>
</comment>
<evidence type="ECO:0000256" key="8">
    <source>
        <dbReference type="ARBA" id="ARBA00034651"/>
    </source>
</evidence>
<evidence type="ECO:0000313" key="13">
    <source>
        <dbReference type="Proteomes" id="UP000383932"/>
    </source>
</evidence>
<feature type="transmembrane region" description="Helical" evidence="11">
    <location>
        <begin position="362"/>
        <end position="383"/>
    </location>
</feature>
<feature type="transmembrane region" description="Helical" evidence="11">
    <location>
        <begin position="413"/>
        <end position="433"/>
    </location>
</feature>
<feature type="transmembrane region" description="Helical" evidence="11">
    <location>
        <begin position="195"/>
        <end position="214"/>
    </location>
</feature>
<feature type="transmembrane region" description="Helical" evidence="11">
    <location>
        <begin position="226"/>
        <end position="245"/>
    </location>
</feature>
<evidence type="ECO:0000256" key="2">
    <source>
        <dbReference type="ARBA" id="ARBA00006175"/>
    </source>
</evidence>
<dbReference type="CDD" id="cd00333">
    <property type="entry name" value="MIP"/>
    <property type="match status" value="1"/>
</dbReference>
<proteinExistence type="inferred from homology"/>
<dbReference type="PRINTS" id="PR00783">
    <property type="entry name" value="MINTRINSICP"/>
</dbReference>
<evidence type="ECO:0000256" key="3">
    <source>
        <dbReference type="ARBA" id="ARBA00022448"/>
    </source>
</evidence>
<evidence type="ECO:0000256" key="4">
    <source>
        <dbReference type="ARBA" id="ARBA00022692"/>
    </source>
</evidence>
<evidence type="ECO:0000256" key="7">
    <source>
        <dbReference type="ARBA" id="ARBA00023136"/>
    </source>
</evidence>
<gene>
    <name evidence="12" type="ORF">CTheo_2686</name>
</gene>
<accession>A0A5N5QQ53</accession>
<dbReference type="SUPFAM" id="SSF81338">
    <property type="entry name" value="Aquaporin-like"/>
    <property type="match status" value="1"/>
</dbReference>
<dbReference type="PRINTS" id="PR02019">
    <property type="entry name" value="AQUAPORIN7"/>
</dbReference>
<dbReference type="NCBIfam" id="TIGR00861">
    <property type="entry name" value="MIP"/>
    <property type="match status" value="1"/>
</dbReference>
<sequence>METLAPKRNTSSQRRTIDEGATWVLERKFTWPPLYSSDEGVPLAISVMSHAIPNSWATDKAGKSGFVTRHTSAGRDKNPTDPRTKTIPSPPPASSPKLDCTIMSSQLGTPLSTPPIQYQGITADSPAQQRSSYGFGGETITSRETTIEHNEKYGSDIHPQHLERVGSSNELDHVTEFPNKWAKIRYQIREPAAEFLGTMILLLCGTGVNCQVTLSSSTAVSSSPKGNYLSISFGWAVGVALGVWVSGGISGGHINPAVTLSQAIFRGFSWKKVPTYILAQVLGACTGSGLVYANYHRAIDLYEGGQGVRTVPGTASLFATFAMNYMSNAQCFFSELLGTALLIVVVLAITDKRNGHPPSGMVPLALFITILGEGACLGMQTAYGLNPARDLGPRLMCWMAGYGRELWNYRGQYWLYTPLIGPIVGAILGNAVYDAFLYTGSDSIFNKPDAEARSRRIHAPAEAKGKITPSGMDAV</sequence>
<dbReference type="PANTHER" id="PTHR43829:SF9">
    <property type="entry name" value="AQUAPORIN-9"/>
    <property type="match status" value="1"/>
</dbReference>
<evidence type="ECO:0000256" key="11">
    <source>
        <dbReference type="SAM" id="Phobius"/>
    </source>
</evidence>
<dbReference type="GO" id="GO:0015254">
    <property type="term" value="F:glycerol channel activity"/>
    <property type="evidence" value="ECO:0007669"/>
    <property type="project" value="TreeGrafter"/>
</dbReference>
<feature type="compositionally biased region" description="Basic and acidic residues" evidence="10">
    <location>
        <begin position="73"/>
        <end position="84"/>
    </location>
</feature>
<evidence type="ECO:0000256" key="10">
    <source>
        <dbReference type="SAM" id="MobiDB-lite"/>
    </source>
</evidence>
<dbReference type="Gene3D" id="1.20.1080.10">
    <property type="entry name" value="Glycerol uptake facilitator protein"/>
    <property type="match status" value="1"/>
</dbReference>
<evidence type="ECO:0000256" key="1">
    <source>
        <dbReference type="ARBA" id="ARBA00004141"/>
    </source>
</evidence>
<dbReference type="PANTHER" id="PTHR43829">
    <property type="entry name" value="AQUAPORIN OR AQUAGLYCEROPORIN RELATED"/>
    <property type="match status" value="1"/>
</dbReference>
<evidence type="ECO:0000256" key="5">
    <source>
        <dbReference type="ARBA" id="ARBA00022737"/>
    </source>
</evidence>
<dbReference type="InterPro" id="IPR000425">
    <property type="entry name" value="MIP"/>
</dbReference>
<feature type="region of interest" description="Disordered" evidence="10">
    <location>
        <begin position="58"/>
        <end position="97"/>
    </location>
</feature>
<reference evidence="12 13" key="1">
    <citation type="journal article" date="2019" name="Fungal Biol. Biotechnol.">
        <title>Draft genome sequence of fastidious pathogen Ceratobasidium theobromae, which causes vascular-streak dieback in Theobroma cacao.</title>
        <authorList>
            <person name="Ali S.S."/>
            <person name="Asman A."/>
            <person name="Shao J."/>
            <person name="Firmansyah A.P."/>
            <person name="Susilo A.W."/>
            <person name="Rosmana A."/>
            <person name="McMahon P."/>
            <person name="Junaid M."/>
            <person name="Guest D."/>
            <person name="Kheng T.Y."/>
            <person name="Meinhardt L.W."/>
            <person name="Bailey B.A."/>
        </authorList>
    </citation>
    <scope>NUCLEOTIDE SEQUENCE [LARGE SCALE GENOMIC DNA]</scope>
    <source>
        <strain evidence="12 13">CT2</strain>
    </source>
</reference>
<dbReference type="InterPro" id="IPR050363">
    <property type="entry name" value="MIP/Aquaporin"/>
</dbReference>
<dbReference type="GO" id="GO:0005886">
    <property type="term" value="C:plasma membrane"/>
    <property type="evidence" value="ECO:0007669"/>
    <property type="project" value="TreeGrafter"/>
</dbReference>
<dbReference type="AlphaFoldDB" id="A0A5N5QQ53"/>
<evidence type="ECO:0000313" key="12">
    <source>
        <dbReference type="EMBL" id="KAB5593834.1"/>
    </source>
</evidence>
<keyword evidence="3 9" id="KW-0813">Transport</keyword>
<keyword evidence="5" id="KW-0677">Repeat</keyword>
<protein>
    <submittedName>
        <fullName evidence="12">Membrane protein</fullName>
    </submittedName>
</protein>
<dbReference type="OrthoDB" id="3222at2759"/>
<keyword evidence="7 11" id="KW-0472">Membrane</keyword>